<keyword evidence="12" id="KW-0647">Proteasome</keyword>
<evidence type="ECO:0000256" key="3">
    <source>
        <dbReference type="ARBA" id="ARBA00004496"/>
    </source>
</evidence>
<dbReference type="PANTHER" id="PTHR16017:SF0">
    <property type="entry name" value="WD REPEAT-CONTAINING PROTEIN 70"/>
    <property type="match status" value="1"/>
</dbReference>
<dbReference type="Gene3D" id="2.130.10.10">
    <property type="entry name" value="YVTN repeat-like/Quinoprotein amine dehydrogenase"/>
    <property type="match status" value="2"/>
</dbReference>
<feature type="region of interest" description="Disordered" evidence="18">
    <location>
        <begin position="1836"/>
        <end position="1906"/>
    </location>
</feature>
<dbReference type="FunFam" id="3.40.50.300:FF:000039">
    <property type="entry name" value="26S proteasome regulatory subunit 4"/>
    <property type="match status" value="1"/>
</dbReference>
<dbReference type="PROSITE" id="PS00674">
    <property type="entry name" value="AAA"/>
    <property type="match status" value="1"/>
</dbReference>
<dbReference type="GO" id="GO:0016887">
    <property type="term" value="F:ATP hydrolysis activity"/>
    <property type="evidence" value="ECO:0007669"/>
    <property type="project" value="InterPro"/>
</dbReference>
<dbReference type="Pfam" id="PF16450">
    <property type="entry name" value="Prot_ATP_ID_OB_C"/>
    <property type="match status" value="1"/>
</dbReference>
<dbReference type="Pfam" id="PF00400">
    <property type="entry name" value="WD40"/>
    <property type="match status" value="3"/>
</dbReference>
<evidence type="ECO:0000256" key="8">
    <source>
        <dbReference type="ARBA" id="ARBA00022737"/>
    </source>
</evidence>
<feature type="compositionally biased region" description="Low complexity" evidence="18">
    <location>
        <begin position="701"/>
        <end position="711"/>
    </location>
</feature>
<dbReference type="GO" id="GO:0005524">
    <property type="term" value="F:ATP binding"/>
    <property type="evidence" value="ECO:0007669"/>
    <property type="project" value="UniProtKB-KW"/>
</dbReference>
<keyword evidence="5" id="KW-0963">Cytoplasm</keyword>
<evidence type="ECO:0000256" key="7">
    <source>
        <dbReference type="ARBA" id="ARBA00022692"/>
    </source>
</evidence>
<evidence type="ECO:0000256" key="18">
    <source>
        <dbReference type="SAM" id="MobiDB-lite"/>
    </source>
</evidence>
<feature type="compositionally biased region" description="Basic residues" evidence="18">
    <location>
        <begin position="1749"/>
        <end position="1758"/>
    </location>
</feature>
<dbReference type="Gene3D" id="1.10.8.60">
    <property type="match status" value="1"/>
</dbReference>
<dbReference type="GO" id="GO:0005634">
    <property type="term" value="C:nucleus"/>
    <property type="evidence" value="ECO:0007669"/>
    <property type="project" value="UniProtKB-SubCell"/>
</dbReference>
<dbReference type="EMBL" id="BCMY01000016">
    <property type="protein sequence ID" value="GAQ45486.1"/>
    <property type="molecule type" value="Genomic_DNA"/>
</dbReference>
<evidence type="ECO:0000256" key="11">
    <source>
        <dbReference type="ARBA" id="ARBA00022840"/>
    </source>
</evidence>
<evidence type="ECO:0000256" key="10">
    <source>
        <dbReference type="ARBA" id="ARBA00022824"/>
    </source>
</evidence>
<dbReference type="SMART" id="SM00320">
    <property type="entry name" value="WD40"/>
    <property type="match status" value="6"/>
</dbReference>
<evidence type="ECO:0000256" key="6">
    <source>
        <dbReference type="ARBA" id="ARBA00022574"/>
    </source>
</evidence>
<dbReference type="InterPro" id="IPR003593">
    <property type="entry name" value="AAA+_ATPase"/>
</dbReference>
<dbReference type="Pfam" id="PF00004">
    <property type="entry name" value="AAA"/>
    <property type="match status" value="1"/>
</dbReference>
<dbReference type="GO" id="GO:0016020">
    <property type="term" value="C:membrane"/>
    <property type="evidence" value="ECO:0007669"/>
    <property type="project" value="UniProtKB-SubCell"/>
</dbReference>
<dbReference type="InterPro" id="IPR036322">
    <property type="entry name" value="WD40_repeat_dom_sf"/>
</dbReference>
<keyword evidence="8" id="KW-0677">Repeat</keyword>
<gene>
    <name evidence="21" type="ORF">ABL_08147</name>
</gene>
<dbReference type="Proteomes" id="UP000068243">
    <property type="component" value="Unassembled WGS sequence"/>
</dbReference>
<feature type="region of interest" description="Disordered" evidence="18">
    <location>
        <begin position="2003"/>
        <end position="2038"/>
    </location>
</feature>
<dbReference type="PANTHER" id="PTHR16017">
    <property type="entry name" value="GASTRULATION DEFECTIVE PROTEIN 1-RELATED"/>
    <property type="match status" value="1"/>
</dbReference>
<evidence type="ECO:0000256" key="1">
    <source>
        <dbReference type="ARBA" id="ARBA00004123"/>
    </source>
</evidence>
<evidence type="ECO:0000313" key="22">
    <source>
        <dbReference type="Proteomes" id="UP000068243"/>
    </source>
</evidence>
<dbReference type="GO" id="GO:0008540">
    <property type="term" value="C:proteasome regulatory particle, base subcomplex"/>
    <property type="evidence" value="ECO:0007669"/>
    <property type="project" value="UniProtKB-ARBA"/>
</dbReference>
<feature type="compositionally biased region" description="Low complexity" evidence="18">
    <location>
        <begin position="1294"/>
        <end position="1309"/>
    </location>
</feature>
<evidence type="ECO:0000256" key="13">
    <source>
        <dbReference type="ARBA" id="ARBA00022989"/>
    </source>
</evidence>
<dbReference type="InterPro" id="IPR032501">
    <property type="entry name" value="Prot_ATP_ID_OB_2nd"/>
</dbReference>
<dbReference type="SUPFAM" id="SSF50978">
    <property type="entry name" value="WD40 repeat-like"/>
    <property type="match status" value="1"/>
</dbReference>
<organism evidence="21 22">
    <name type="scientific">Aspergillus niger</name>
    <dbReference type="NCBI Taxonomy" id="5061"/>
    <lineage>
        <taxon>Eukaryota</taxon>
        <taxon>Fungi</taxon>
        <taxon>Dikarya</taxon>
        <taxon>Ascomycota</taxon>
        <taxon>Pezizomycotina</taxon>
        <taxon>Eurotiomycetes</taxon>
        <taxon>Eurotiomycetidae</taxon>
        <taxon>Eurotiales</taxon>
        <taxon>Aspergillaceae</taxon>
        <taxon>Aspergillus</taxon>
        <taxon>Aspergillus subgen. Circumdati</taxon>
    </lineage>
</organism>
<feature type="transmembrane region" description="Helical" evidence="19">
    <location>
        <begin position="1496"/>
        <end position="1516"/>
    </location>
</feature>
<dbReference type="PROSITE" id="PS50082">
    <property type="entry name" value="WD_REPEATS_2"/>
    <property type="match status" value="3"/>
</dbReference>
<feature type="region of interest" description="Disordered" evidence="18">
    <location>
        <begin position="1290"/>
        <end position="1320"/>
    </location>
</feature>
<dbReference type="VEuPathDB" id="FungiDB:ATCC64974_64340"/>
<feature type="transmembrane region" description="Helical" evidence="19">
    <location>
        <begin position="1589"/>
        <end position="1605"/>
    </location>
</feature>
<feature type="domain" description="AAA+ ATPase" evidence="20">
    <location>
        <begin position="337"/>
        <end position="476"/>
    </location>
</feature>
<dbReference type="InterPro" id="IPR015943">
    <property type="entry name" value="WD40/YVTN_repeat-like_dom_sf"/>
</dbReference>
<evidence type="ECO:0000256" key="9">
    <source>
        <dbReference type="ARBA" id="ARBA00022741"/>
    </source>
</evidence>
<dbReference type="VEuPathDB" id="FungiDB:ASPNIDRAFT2_1123330"/>
<dbReference type="VEuPathDB" id="FungiDB:ATCC64974_64360"/>
<feature type="compositionally biased region" description="Acidic residues" evidence="18">
    <location>
        <begin position="722"/>
        <end position="740"/>
    </location>
</feature>
<evidence type="ECO:0000256" key="14">
    <source>
        <dbReference type="ARBA" id="ARBA00023136"/>
    </source>
</evidence>
<dbReference type="OrthoDB" id="10264376at2759"/>
<feature type="region of interest" description="Disordered" evidence="18">
    <location>
        <begin position="2057"/>
        <end position="2098"/>
    </location>
</feature>
<feature type="region of interest" description="Disordered" evidence="18">
    <location>
        <begin position="1371"/>
        <end position="1455"/>
    </location>
</feature>
<dbReference type="CDD" id="cd19502">
    <property type="entry name" value="RecA-like_PAN_like"/>
    <property type="match status" value="1"/>
</dbReference>
<dbReference type="InterPro" id="IPR041569">
    <property type="entry name" value="AAA_lid_3"/>
</dbReference>
<comment type="similarity">
    <text evidence="4">Belongs to the AAA ATPase family.</text>
</comment>
<feature type="region of interest" description="Disordered" evidence="18">
    <location>
        <begin position="669"/>
        <end position="747"/>
    </location>
</feature>
<feature type="compositionally biased region" description="Gly residues" evidence="18">
    <location>
        <begin position="1310"/>
        <end position="1320"/>
    </location>
</feature>
<dbReference type="FunFam" id="2.130.10.10:FF:000868">
    <property type="entry name" value="WD repeat protein"/>
    <property type="match status" value="1"/>
</dbReference>
<comment type="subcellular location">
    <subcellularLocation>
        <location evidence="3">Cytoplasm</location>
    </subcellularLocation>
    <subcellularLocation>
        <location evidence="2">Endoplasmic reticulum membrane</location>
        <topology evidence="2">Multi-pass membrane protein</topology>
    </subcellularLocation>
    <subcellularLocation>
        <location evidence="1">Nucleus</location>
    </subcellularLocation>
</comment>
<dbReference type="InterPro" id="IPR027417">
    <property type="entry name" value="P-loop_NTPase"/>
</dbReference>
<keyword evidence="11" id="KW-0067">ATP-binding</keyword>
<dbReference type="VEuPathDB" id="FungiDB:ASPNIDRAFT2_1152548"/>
<dbReference type="VEuPathDB" id="FungiDB:M747DRAFT_237056"/>
<dbReference type="InterPro" id="IPR012340">
    <property type="entry name" value="NA-bd_OB-fold"/>
</dbReference>
<sequence length="2098" mass="229195">MTRRATWTVRSRAELPVHFVTDRAQLGWRQTTFGFWAEDPKRGLREMPQGSATSASGTKACKKYGSDHVTCCQMCWTGAKARADGDQQLPSCATHQLHGNQQSNIGGGPGGDGRDEKDKKKDKPRYEPPPPPTTRLGRKKRKAAGPSTASKLPDIFPTSRCKLRYLRMQRVHDHLLLEEEYVENMERLRKTKAQAALDSANRNDLDIMDRNADERSRVDDMRGSPMGVGNLEELIDDDHAIVSSATGPEYYVSIMSFVDKDLLEPGASILLHHKSVSVVGVLTEESDPLVSVMKLDKAPTESYADIGGLETQIQEVRESVELPLLHPELYEEMGIKPPKGVILYGAPGTGKTLLAKAVANQTSATFLRIVGSELIQKYLGDGPRLVRQIFQVAAEHAPSIVFIDEIDAIGTKRYDSTSGGEREIQRTMLELLNQLDGFDDRGDVKVIMATNKIETLDPALIRPGRIDRKILFENPDQNTKKKIFTLHTSKMSLGDDVDLDEFINQKDDLSGADIRAICTEAGLMALRERRMRVQMDDFRAARERIMKTKQDGGPGWWPVICVVTGAALELAQAYYLSVRIVDAADLEHSPFSGDVASHCLSRTMRSYQHVTISRKHCKYAKSYKQQGHRLSHLKSSPPNFIQDKRPAAIMDGFDEEAFKKFFPTSFGKQEKKTDVSSQIDRTKRAEVSVNPDGDDKKAGITGEVTTEATPTAEEDSQKNDSDSDDGSDDSDDDSDDEDEFPVSHELVLKTHDRAVTTLTVDPAGSRLITGSTDCTIKLHDFASMTPSTIRAFKSVDPSAKKHSAAQEAHAVHYAAFNPLSPSYVMVVSATPQPRILSRDGDTITEFVKGDMYLRDLHNTKGHISEVTGGVWCPTDENLCATAGTDSTVRIWDANVGRSQKEVIVHKSKMAGSAGRSKMTAVAWGSPKQGGPNVLVAAALDGSLLMWSGNGPYTRPSAEIRDAHAKDTWTSGIDVSSDGRLVITKGGDDTIKLWDTRKFKQPITTVAHPSSTRYPSSNIIFSPTSANVLTGSETGHLHILNPATLKPELVTPVTPGSPVISVLWHEKMNQIITGSANAETHVLYNPNMSTKGAALIMSKAPKRRHIDDDPSLTMDLTQGISGDSVVVGSNGVPHYSSSTWSARHPTIGLTASGRPRDPRRPHLPAQTPFAKSQPDEKHIRENIPLSSMRDEDPREALLKYADKAEKDPIFTKAWKETQPTPIYRDISDDENEQGPDKKRAKRQSAASFRAGLSTSEAFRILQPYSGGSVPLAAGLLTALASSAVPTPTPTPFHYFPSSSQPSPTFTSGPGSDNGDGGSGGGMHEWSSLIGIVTALAGNVLISLALNIQRYAHIRIDKEWEQDKLRHELDWKRANHGHGNSGAYGSVDDDDFDGDANRGRHRASRPGRYRDESPTSEPDHYEEPRGHSGRTRRYRDDETDSQDHMQDSMISDRTARSGSERLRRKSYLRSPYWWVGIVLMSLGEVGNFMAYGFAPASIVSPLGVVALISNCVIAPFMLKEKFRQRDLWGVLIAIAGAVVVVLSAKSSEEKIGPHDIWEMITRWEFELYLGVSAALIVGLMWASGKYGSRSILIDVGLVALFGGYTALSTKGVSSLLSFTLWHVITFPVTYLLVFVLVFSALMQIRYINRALQRFDSTQVIPTQFVLFTLSVIIGSAVLYRDFESYTAERACKFVGGCVLTFMGVYCITSGRVRADNESTFSIDDEEEAIGLLGADRYHDRVDLSPPAPQARAHKAGRKVRTPAEDHLQSPSGSLLSQGIEDVDDDQRTPRGVLSAAPSSPRGSLTAELLEEPSSEPSSPMHARSLLTNPWADSLESAIQTPNTEPPIHRPSTPPAQSELTAHDSPFLLRFPPAPGAEDESAGPTSGHGRTQSNVRKAIVPQTPPARHLRNSISKFSPGPLLPTISAGFSAVVAETLRRGEISPNKGRRLHHRMDRRKQLSTTVLEGFTRQRNGDARGGEYEVDGDVENAHSLGFPLSSSRLPGTGALATAPVSTGDLTPAVDSEDGPINQHEDNTTSLSRLRSLSDSWSGGLAWLGGVLHKPGANRGSEATTSIRENEGEDGAESQGNQGGQSTGAGTRA</sequence>
<dbReference type="FunFam" id="2.40.50.140:FF:000030">
    <property type="entry name" value="26S protease regulatory subunit 4"/>
    <property type="match status" value="1"/>
</dbReference>
<feature type="repeat" description="WD" evidence="17">
    <location>
        <begin position="859"/>
        <end position="901"/>
    </location>
</feature>
<dbReference type="GO" id="GO:0005737">
    <property type="term" value="C:cytoplasm"/>
    <property type="evidence" value="ECO:0007669"/>
    <property type="project" value="UniProtKB-SubCell"/>
</dbReference>
<dbReference type="InterPro" id="IPR001680">
    <property type="entry name" value="WD40_rpt"/>
</dbReference>
<keyword evidence="10" id="KW-0256">Endoplasmic reticulum</keyword>
<dbReference type="InterPro" id="IPR037185">
    <property type="entry name" value="EmrE-like"/>
</dbReference>
<evidence type="ECO:0000256" key="12">
    <source>
        <dbReference type="ARBA" id="ARBA00022942"/>
    </source>
</evidence>
<feature type="region of interest" description="Disordered" evidence="18">
    <location>
        <begin position="97"/>
        <end position="153"/>
    </location>
</feature>
<keyword evidence="7 19" id="KW-0812">Transmembrane</keyword>
<dbReference type="InterPro" id="IPR051858">
    <property type="entry name" value="WD_repeat_GAD-1"/>
</dbReference>
<evidence type="ECO:0000256" key="5">
    <source>
        <dbReference type="ARBA" id="ARBA00022490"/>
    </source>
</evidence>
<evidence type="ECO:0000256" key="16">
    <source>
        <dbReference type="ARBA" id="ARBA00068880"/>
    </source>
</evidence>
<protein>
    <recommendedName>
        <fullName evidence="16">26S proteasome regulatory subunit 4 homolog</fullName>
    </recommendedName>
</protein>
<feature type="compositionally biased region" description="Basic and acidic residues" evidence="18">
    <location>
        <begin position="112"/>
        <end position="126"/>
    </location>
</feature>
<feature type="transmembrane region" description="Helical" evidence="19">
    <location>
        <begin position="1657"/>
        <end position="1677"/>
    </location>
</feature>
<evidence type="ECO:0000256" key="19">
    <source>
        <dbReference type="SAM" id="Phobius"/>
    </source>
</evidence>
<evidence type="ECO:0000259" key="20">
    <source>
        <dbReference type="SMART" id="SM00382"/>
    </source>
</evidence>
<dbReference type="Pfam" id="PF05653">
    <property type="entry name" value="Mg_trans_NIPA"/>
    <property type="match status" value="1"/>
</dbReference>
<dbReference type="FunFam" id="1.10.8.60:FF:000007">
    <property type="entry name" value="26S proteasome regulatory subunit 4"/>
    <property type="match status" value="1"/>
</dbReference>
<dbReference type="SUPFAM" id="SSF103481">
    <property type="entry name" value="Multidrug resistance efflux transporter EmrE"/>
    <property type="match status" value="1"/>
</dbReference>
<comment type="caution">
    <text evidence="21">The sequence shown here is derived from an EMBL/GenBank/DDBJ whole genome shotgun (WGS) entry which is preliminary data.</text>
</comment>
<dbReference type="Pfam" id="PF17862">
    <property type="entry name" value="AAA_lid_3"/>
    <property type="match status" value="1"/>
</dbReference>
<dbReference type="VEuPathDB" id="FungiDB:M747DRAFT_315067"/>
<proteinExistence type="inferred from homology"/>
<dbReference type="VEuPathDB" id="FungiDB:An17g00290"/>
<feature type="repeat" description="WD" evidence="17">
    <location>
        <begin position="972"/>
        <end position="1003"/>
    </location>
</feature>
<feature type="compositionally biased region" description="Basic and acidic residues" evidence="18">
    <location>
        <begin position="669"/>
        <end position="686"/>
    </location>
</feature>
<dbReference type="VEuPathDB" id="FungiDB:An17g00280"/>
<dbReference type="InterPro" id="IPR003960">
    <property type="entry name" value="ATPase_AAA_CS"/>
</dbReference>
<feature type="compositionally biased region" description="Low complexity" evidence="18">
    <location>
        <begin position="1766"/>
        <end position="1776"/>
    </location>
</feature>
<feature type="transmembrane region" description="Helical" evidence="19">
    <location>
        <begin position="1324"/>
        <end position="1346"/>
    </location>
</feature>
<feature type="transmembrane region" description="Helical" evidence="19">
    <location>
        <begin position="1563"/>
        <end position="1582"/>
    </location>
</feature>
<dbReference type="GO" id="GO:0015095">
    <property type="term" value="F:magnesium ion transmembrane transporter activity"/>
    <property type="evidence" value="ECO:0007669"/>
    <property type="project" value="InterPro"/>
</dbReference>
<feature type="region of interest" description="Disordered" evidence="18">
    <location>
        <begin position="1149"/>
        <end position="1179"/>
    </location>
</feature>
<keyword evidence="6 17" id="KW-0853">WD repeat</keyword>
<name>A0A124BYG4_ASPNG</name>
<evidence type="ECO:0000256" key="15">
    <source>
        <dbReference type="ARBA" id="ARBA00023242"/>
    </source>
</evidence>
<dbReference type="InterPro" id="IPR008521">
    <property type="entry name" value="Mg_trans_NIPA"/>
</dbReference>
<feature type="compositionally biased region" description="Basic and acidic residues" evidence="18">
    <location>
        <begin position="1406"/>
        <end position="1424"/>
    </location>
</feature>
<feature type="transmembrane region" description="Helical" evidence="19">
    <location>
        <begin position="1617"/>
        <end position="1636"/>
    </location>
</feature>
<reference evidence="22" key="1">
    <citation type="journal article" date="2016" name="Genome Announc.">
        <title>Draft genome sequence of Aspergillus niger strain An76.</title>
        <authorList>
            <person name="Gong W."/>
            <person name="Cheng Z."/>
            <person name="Zhang H."/>
            <person name="Liu L."/>
            <person name="Gao P."/>
            <person name="Wang L."/>
        </authorList>
    </citation>
    <scope>NUCLEOTIDE SEQUENCE [LARGE SCALE GENOMIC DNA]</scope>
    <source>
        <strain evidence="22">An76</strain>
    </source>
</reference>
<dbReference type="VEuPathDB" id="FungiDB:An17g00270"/>
<keyword evidence="15" id="KW-0539">Nucleus</keyword>
<keyword evidence="14 19" id="KW-0472">Membrane</keyword>
<feature type="repeat" description="WD" evidence="17">
    <location>
        <begin position="748"/>
        <end position="789"/>
    </location>
</feature>
<dbReference type="SUPFAM" id="SSF52540">
    <property type="entry name" value="P-loop containing nucleoside triphosphate hydrolases"/>
    <property type="match status" value="1"/>
</dbReference>
<dbReference type="Gene3D" id="3.40.50.300">
    <property type="entry name" value="P-loop containing nucleotide triphosphate hydrolases"/>
    <property type="match status" value="1"/>
</dbReference>
<evidence type="ECO:0000256" key="2">
    <source>
        <dbReference type="ARBA" id="ARBA00004477"/>
    </source>
</evidence>
<evidence type="ECO:0000313" key="21">
    <source>
        <dbReference type="EMBL" id="GAQ45486.1"/>
    </source>
</evidence>
<dbReference type="VEuPathDB" id="FungiDB:ATCC64974_64350"/>
<dbReference type="PaxDb" id="5061-CADANGAP00013175"/>
<feature type="transmembrane region" description="Helical" evidence="19">
    <location>
        <begin position="1525"/>
        <end position="1543"/>
    </location>
</feature>
<dbReference type="InterPro" id="IPR003959">
    <property type="entry name" value="ATPase_AAA_core"/>
</dbReference>
<evidence type="ECO:0000256" key="17">
    <source>
        <dbReference type="PROSITE-ProRule" id="PRU00221"/>
    </source>
</evidence>
<feature type="region of interest" description="Disordered" evidence="18">
    <location>
        <begin position="1740"/>
        <end position="1822"/>
    </location>
</feature>
<dbReference type="FunFam" id="2.130.10.10:FF:001035">
    <property type="entry name" value="Putative WD repeat protein"/>
    <property type="match status" value="1"/>
</dbReference>
<dbReference type="GO" id="GO:0035861">
    <property type="term" value="C:site of double-strand break"/>
    <property type="evidence" value="ECO:0007669"/>
    <property type="project" value="TreeGrafter"/>
</dbReference>
<dbReference type="Gene3D" id="2.40.50.140">
    <property type="entry name" value="Nucleic acid-binding proteins"/>
    <property type="match status" value="1"/>
</dbReference>
<feature type="transmembrane region" description="Helical" evidence="19">
    <location>
        <begin position="1469"/>
        <end position="1490"/>
    </location>
</feature>
<dbReference type="SMART" id="SM00382">
    <property type="entry name" value="AAA"/>
    <property type="match status" value="1"/>
</dbReference>
<keyword evidence="13 19" id="KW-1133">Transmembrane helix</keyword>
<keyword evidence="9" id="KW-0547">Nucleotide-binding</keyword>
<evidence type="ECO:0000256" key="4">
    <source>
        <dbReference type="ARBA" id="ARBA00006914"/>
    </source>
</evidence>
<feature type="region of interest" description="Disordered" evidence="18">
    <location>
        <begin position="1209"/>
        <end position="1247"/>
    </location>
</feature>
<accession>A0A124BYG4</accession>
<dbReference type="PROSITE" id="PS50294">
    <property type="entry name" value="WD_REPEATS_REGION"/>
    <property type="match status" value="2"/>
</dbReference>